<keyword evidence="2" id="KW-1185">Reference proteome</keyword>
<evidence type="ECO:0000313" key="1">
    <source>
        <dbReference type="EMBL" id="WQF83713.1"/>
    </source>
</evidence>
<evidence type="ECO:0000313" key="2">
    <source>
        <dbReference type="Proteomes" id="UP001322277"/>
    </source>
</evidence>
<protein>
    <submittedName>
        <fullName evidence="1">Uncharacterized protein</fullName>
    </submittedName>
</protein>
<proteinExistence type="predicted"/>
<reference evidence="2" key="1">
    <citation type="journal article" date="2023" name="bioRxiv">
        <title>Complete genome of the Medicago anthracnose fungus, Colletotrichum destructivum, reveals a mini-chromosome-like region within a core chromosome.</title>
        <authorList>
            <person name="Lapalu N."/>
            <person name="Simon A."/>
            <person name="Lu A."/>
            <person name="Plaumann P.-L."/>
            <person name="Amselem J."/>
            <person name="Pigne S."/>
            <person name="Auger A."/>
            <person name="Koch C."/>
            <person name="Dallery J.-F."/>
            <person name="O'Connell R.J."/>
        </authorList>
    </citation>
    <scope>NUCLEOTIDE SEQUENCE [LARGE SCALE GENOMIC DNA]</scope>
    <source>
        <strain evidence="2">CBS 520.97</strain>
    </source>
</reference>
<organism evidence="1 2">
    <name type="scientific">Colletotrichum destructivum</name>
    <dbReference type="NCBI Taxonomy" id="34406"/>
    <lineage>
        <taxon>Eukaryota</taxon>
        <taxon>Fungi</taxon>
        <taxon>Dikarya</taxon>
        <taxon>Ascomycota</taxon>
        <taxon>Pezizomycotina</taxon>
        <taxon>Sordariomycetes</taxon>
        <taxon>Hypocreomycetidae</taxon>
        <taxon>Glomerellales</taxon>
        <taxon>Glomerellaceae</taxon>
        <taxon>Colletotrichum</taxon>
        <taxon>Colletotrichum destructivum species complex</taxon>
    </lineage>
</organism>
<dbReference type="RefSeq" id="XP_062780937.1">
    <property type="nucleotide sequence ID" value="XM_062924886.1"/>
</dbReference>
<dbReference type="AlphaFoldDB" id="A0AAX4IL26"/>
<name>A0AAX4IL26_9PEZI</name>
<dbReference type="Proteomes" id="UP001322277">
    <property type="component" value="Chromosome 5"/>
</dbReference>
<dbReference type="KEGG" id="cdet:87945230"/>
<accession>A0AAX4IL26</accession>
<dbReference type="GeneID" id="87945230"/>
<gene>
    <name evidence="1" type="ORF">CDEST_08727</name>
</gene>
<dbReference type="EMBL" id="CP137309">
    <property type="protein sequence ID" value="WQF83713.1"/>
    <property type="molecule type" value="Genomic_DNA"/>
</dbReference>
<sequence length="548" mass="61309">MASSSKNPGDASHDDRLMFYYTLGNKAFDDEIGPKDHFQIVFYRGEAGKVQKTSNAKAKGKGKAIATDDKETDEQLLERFGQFRGSFGVSIKTSDFNVKISKQAILPLDLQDAIKNNEKLLVLVGYYIINADVNDGPKGSITNTRHRPQKPGDFDVNNIYHVGYKMGVSGKGKDAFALVNPDETGLCEIAKVPQGSANVFFASNFIDVDTGNKKHRKQNLGHSISSFTDPQKMFSQARDTFKQATRPFGQPAQNRLYEPMRAEDMALKAHLLNLKARLGNLDPQKDHHAISFLIKHLEQVGINDPGTQKNEHLVRLICIDEDFERIHAQGAIQEAKDLWPNLFEIQSAKPLDTELMFRIGSALRHGTMKHTVIVEYTFLNTFLGLVVLMDPKGEERDVPDIGESWLKYVRHVYESTLKLQWQAPANSSKDNKEIQRDATLESIKLALQSLSSMTRRAGESISQHAVRAFKLKTIPPRMATEDALFGLTNSNDYGAVRFCALAIWRNIADEFGEVYSGPILTGITEVEERLEAYIQRQADAEGTMEAEA</sequence>